<organism evidence="2 3">
    <name type="scientific">Necator americanus</name>
    <name type="common">Human hookworm</name>
    <dbReference type="NCBI Taxonomy" id="51031"/>
    <lineage>
        <taxon>Eukaryota</taxon>
        <taxon>Metazoa</taxon>
        <taxon>Ecdysozoa</taxon>
        <taxon>Nematoda</taxon>
        <taxon>Chromadorea</taxon>
        <taxon>Rhabditida</taxon>
        <taxon>Rhabditina</taxon>
        <taxon>Rhabditomorpha</taxon>
        <taxon>Strongyloidea</taxon>
        <taxon>Ancylostomatidae</taxon>
        <taxon>Bunostominae</taxon>
        <taxon>Necator</taxon>
    </lineage>
</organism>
<dbReference type="GO" id="GO:0046512">
    <property type="term" value="P:sphingosine biosynthetic process"/>
    <property type="evidence" value="ECO:0007669"/>
    <property type="project" value="TreeGrafter"/>
</dbReference>
<name>W2TNM9_NECAM</name>
<feature type="domain" description="DAGKc" evidence="1">
    <location>
        <begin position="1"/>
        <end position="67"/>
    </location>
</feature>
<dbReference type="OMA" id="QISILMP"/>
<dbReference type="Proteomes" id="UP000053676">
    <property type="component" value="Unassembled WGS sequence"/>
</dbReference>
<dbReference type="Gene3D" id="3.40.50.10330">
    <property type="entry name" value="Probable inorganic polyphosphate/atp-NAD kinase, domain 1"/>
    <property type="match status" value="1"/>
</dbReference>
<dbReference type="GO" id="GO:0005737">
    <property type="term" value="C:cytoplasm"/>
    <property type="evidence" value="ECO:0007669"/>
    <property type="project" value="TreeGrafter"/>
</dbReference>
<dbReference type="PANTHER" id="PTHR12358:SF112">
    <property type="entry name" value="LD11247P-RELATED"/>
    <property type="match status" value="1"/>
</dbReference>
<dbReference type="AlphaFoldDB" id="W2TNM9"/>
<dbReference type="InterPro" id="IPR050187">
    <property type="entry name" value="Lipid_Phosphate_FormReg"/>
</dbReference>
<dbReference type="STRING" id="51031.W2TNM9"/>
<keyword evidence="2" id="KW-0808">Transferase</keyword>
<protein>
    <submittedName>
        <fullName evidence="2">Diacylglycerol kinase catalytic domain protein</fullName>
    </submittedName>
</protein>
<evidence type="ECO:0000259" key="1">
    <source>
        <dbReference type="PROSITE" id="PS50146"/>
    </source>
</evidence>
<proteinExistence type="predicted"/>
<dbReference type="InterPro" id="IPR017438">
    <property type="entry name" value="ATP-NAD_kinase_N"/>
</dbReference>
<dbReference type="OrthoDB" id="3853857at2759"/>
<dbReference type="SUPFAM" id="SSF111331">
    <property type="entry name" value="NAD kinase/diacylglycerol kinase-like"/>
    <property type="match status" value="1"/>
</dbReference>
<reference evidence="3" key="1">
    <citation type="journal article" date="2014" name="Nat. Genet.">
        <title>Genome of the human hookworm Necator americanus.</title>
        <authorList>
            <person name="Tang Y.T."/>
            <person name="Gao X."/>
            <person name="Rosa B.A."/>
            <person name="Abubucker S."/>
            <person name="Hallsworth-Pepin K."/>
            <person name="Martin J."/>
            <person name="Tyagi R."/>
            <person name="Heizer E."/>
            <person name="Zhang X."/>
            <person name="Bhonagiri-Palsikar V."/>
            <person name="Minx P."/>
            <person name="Warren W.C."/>
            <person name="Wang Q."/>
            <person name="Zhan B."/>
            <person name="Hotez P.J."/>
            <person name="Sternberg P.W."/>
            <person name="Dougall A."/>
            <person name="Gaze S.T."/>
            <person name="Mulvenna J."/>
            <person name="Sotillo J."/>
            <person name="Ranganathan S."/>
            <person name="Rabelo E.M."/>
            <person name="Wilson R.K."/>
            <person name="Felgner P.L."/>
            <person name="Bethony J."/>
            <person name="Hawdon J.M."/>
            <person name="Gasser R.B."/>
            <person name="Loukas A."/>
            <person name="Mitreva M."/>
        </authorList>
    </citation>
    <scope>NUCLEOTIDE SEQUENCE [LARGE SCALE GENOMIC DNA]</scope>
</reference>
<evidence type="ECO:0000313" key="2">
    <source>
        <dbReference type="EMBL" id="ETN83373.1"/>
    </source>
</evidence>
<dbReference type="PROSITE" id="PS50146">
    <property type="entry name" value="DAGK"/>
    <property type="match status" value="1"/>
</dbReference>
<dbReference type="EMBL" id="KI658220">
    <property type="protein sequence ID" value="ETN83373.1"/>
    <property type="molecule type" value="Genomic_DNA"/>
</dbReference>
<dbReference type="PANTHER" id="PTHR12358">
    <property type="entry name" value="SPHINGOSINE KINASE"/>
    <property type="match status" value="1"/>
</dbReference>
<evidence type="ECO:0000313" key="3">
    <source>
        <dbReference type="Proteomes" id="UP000053676"/>
    </source>
</evidence>
<keyword evidence="2" id="KW-0418">Kinase</keyword>
<feature type="non-terminal residue" evidence="2">
    <location>
        <position position="1"/>
    </location>
</feature>
<accession>W2TNM9</accession>
<dbReference type="KEGG" id="nai:NECAME_17482"/>
<dbReference type="InterPro" id="IPR016064">
    <property type="entry name" value="NAD/diacylglycerol_kinase_sf"/>
</dbReference>
<keyword evidence="3" id="KW-1185">Reference proteome</keyword>
<dbReference type="InterPro" id="IPR001206">
    <property type="entry name" value="Diacylglycerol_kinase_cat_dom"/>
</dbReference>
<dbReference type="Pfam" id="PF00781">
    <property type="entry name" value="DAGK_cat"/>
    <property type="match status" value="1"/>
</dbReference>
<sequence length="105" mass="11061">GPNHAKTIVRSRDDLLKFNGVIILSGDGLVFEVINGLFERSDRTSIIPCLPIGIVPSGSGNGLLCSLLFSRGVSFHPSITNGEGCAQPVNMEVPGWVITSLLLTG</sequence>
<gene>
    <name evidence="2" type="ORF">NECAME_17482</name>
</gene>
<dbReference type="GO" id="GO:0016020">
    <property type="term" value="C:membrane"/>
    <property type="evidence" value="ECO:0007669"/>
    <property type="project" value="TreeGrafter"/>
</dbReference>
<dbReference type="GO" id="GO:0001727">
    <property type="term" value="F:lipid kinase activity"/>
    <property type="evidence" value="ECO:0007669"/>
    <property type="project" value="TreeGrafter"/>
</dbReference>